<organism evidence="1 2">
    <name type="scientific">Methanocalculus taiwanensis</name>
    <dbReference type="NCBI Taxonomy" id="106207"/>
    <lineage>
        <taxon>Archaea</taxon>
        <taxon>Methanobacteriati</taxon>
        <taxon>Methanobacteriota</taxon>
        <taxon>Stenosarchaea group</taxon>
        <taxon>Methanomicrobia</taxon>
        <taxon>Methanomicrobiales</taxon>
        <taxon>Methanocalculaceae</taxon>
        <taxon>Methanocalculus</taxon>
    </lineage>
</organism>
<keyword evidence="2" id="KW-1185">Reference proteome</keyword>
<evidence type="ECO:0000313" key="2">
    <source>
        <dbReference type="Proteomes" id="UP001524383"/>
    </source>
</evidence>
<dbReference type="SUPFAM" id="SSF53448">
    <property type="entry name" value="Nucleotide-diphospho-sugar transferases"/>
    <property type="match status" value="1"/>
</dbReference>
<sequence length="301" mass="34825">MNSNLVAVFSTVYPEGTQYLSDWYKSILAQTDGNFDIWIGCDRISVSDAVKGMGGTLTATWILKEENESAIHLRERMVREIVKDYSMVIFVDSDDILMPTRVEAAKEALQSNDFYGCSMTLIDECGANLNRHFHPPEYYDVFDLMVRTNIYGLSNTAYRTDVLEKCLPFPENCILLDWFIATKALNNSAVPYFDEQVRMLYRQHSLNTARVLPPFSCEQILLSTKRVLDHYSCVLAYIPNLSLKFKEKIILAQAEVEEFNIRILESEELLQLYVNELNELSIDHIWWSCLANPQLEEIWRN</sequence>
<proteinExistence type="predicted"/>
<reference evidence="1 2" key="1">
    <citation type="submission" date="2019-08" db="EMBL/GenBank/DDBJ databases">
        <authorList>
            <person name="Chen S.-C."/>
            <person name="Lai M.-C."/>
            <person name="You Y.-T."/>
        </authorList>
    </citation>
    <scope>NUCLEOTIDE SEQUENCE [LARGE SCALE GENOMIC DNA]</scope>
    <source>
        <strain evidence="1 2">P2F9704a</strain>
    </source>
</reference>
<dbReference type="Gene3D" id="3.90.550.10">
    <property type="entry name" value="Spore Coat Polysaccharide Biosynthesis Protein SpsA, Chain A"/>
    <property type="match status" value="1"/>
</dbReference>
<dbReference type="InterPro" id="IPR029044">
    <property type="entry name" value="Nucleotide-diphossugar_trans"/>
</dbReference>
<dbReference type="EMBL" id="VOTZ01000038">
    <property type="protein sequence ID" value="MCQ1539547.1"/>
    <property type="molecule type" value="Genomic_DNA"/>
</dbReference>
<evidence type="ECO:0008006" key="3">
    <source>
        <dbReference type="Google" id="ProtNLM"/>
    </source>
</evidence>
<protein>
    <recommendedName>
        <fullName evidence="3">Glycosyltransferase 2-like domain-containing protein</fullName>
    </recommendedName>
</protein>
<comment type="caution">
    <text evidence="1">The sequence shown here is derived from an EMBL/GenBank/DDBJ whole genome shotgun (WGS) entry which is preliminary data.</text>
</comment>
<gene>
    <name evidence="1" type="ORF">FTO68_11220</name>
</gene>
<accession>A0ABD4TKV7</accession>
<dbReference type="AlphaFoldDB" id="A0ABD4TKV7"/>
<name>A0ABD4TKV7_9EURY</name>
<evidence type="ECO:0000313" key="1">
    <source>
        <dbReference type="EMBL" id="MCQ1539547.1"/>
    </source>
</evidence>
<dbReference type="Proteomes" id="UP001524383">
    <property type="component" value="Unassembled WGS sequence"/>
</dbReference>
<dbReference type="RefSeq" id="WP_255333518.1">
    <property type="nucleotide sequence ID" value="NZ_VOTZ01000038.1"/>
</dbReference>